<gene>
    <name evidence="2" type="ORF">SPARVUS_LOCUS15090506</name>
</gene>
<sequence length="176" mass="19082">MEKIVKGPTTNNLSVLPASHRMDASLTPPPVPEKDVQKGILSLLQRGLIPPAARLTLVPPAIQPHNLALRSSQSRWTASNSQGKGRVKPSEEDSHGEDQDHLDSQRSPNGTEMPFASARHNVSKQTTRTSANVTNQEREASESPRSQQDPWELTAITAPIGQSLTIYDGAIDPQAD</sequence>
<evidence type="ECO:0000313" key="3">
    <source>
        <dbReference type="Proteomes" id="UP001162483"/>
    </source>
</evidence>
<dbReference type="Proteomes" id="UP001162483">
    <property type="component" value="Unassembled WGS sequence"/>
</dbReference>
<keyword evidence="3" id="KW-1185">Reference proteome</keyword>
<accession>A0ABN9H1S8</accession>
<feature type="compositionally biased region" description="Basic and acidic residues" evidence="1">
    <location>
        <begin position="88"/>
        <end position="104"/>
    </location>
</feature>
<dbReference type="PANTHER" id="PTHR14465:SF0">
    <property type="entry name" value="IQ DOMAIN-CONTAINING PROTEIN H"/>
    <property type="match status" value="1"/>
</dbReference>
<protein>
    <submittedName>
        <fullName evidence="2">Uncharacterized protein</fullName>
    </submittedName>
</protein>
<comment type="caution">
    <text evidence="2">The sequence shown here is derived from an EMBL/GenBank/DDBJ whole genome shotgun (WGS) entry which is preliminary data.</text>
</comment>
<reference evidence="2" key="1">
    <citation type="submission" date="2023-05" db="EMBL/GenBank/DDBJ databases">
        <authorList>
            <person name="Stuckert A."/>
        </authorList>
    </citation>
    <scope>NUCLEOTIDE SEQUENCE</scope>
</reference>
<dbReference type="InterPro" id="IPR038752">
    <property type="entry name" value="IQCH"/>
</dbReference>
<evidence type="ECO:0000313" key="2">
    <source>
        <dbReference type="EMBL" id="CAI9614617.1"/>
    </source>
</evidence>
<feature type="compositionally biased region" description="Polar residues" evidence="1">
    <location>
        <begin position="123"/>
        <end position="135"/>
    </location>
</feature>
<feature type="region of interest" description="Disordered" evidence="1">
    <location>
        <begin position="1"/>
        <end position="34"/>
    </location>
</feature>
<feature type="compositionally biased region" description="Polar residues" evidence="1">
    <location>
        <begin position="69"/>
        <end position="83"/>
    </location>
</feature>
<dbReference type="PANTHER" id="PTHR14465">
    <property type="entry name" value="IQ DOMAIN-CONTAINING PROTEIN H"/>
    <property type="match status" value="1"/>
</dbReference>
<feature type="non-terminal residue" evidence="2">
    <location>
        <position position="176"/>
    </location>
</feature>
<organism evidence="2 3">
    <name type="scientific">Staurois parvus</name>
    <dbReference type="NCBI Taxonomy" id="386267"/>
    <lineage>
        <taxon>Eukaryota</taxon>
        <taxon>Metazoa</taxon>
        <taxon>Chordata</taxon>
        <taxon>Craniata</taxon>
        <taxon>Vertebrata</taxon>
        <taxon>Euteleostomi</taxon>
        <taxon>Amphibia</taxon>
        <taxon>Batrachia</taxon>
        <taxon>Anura</taxon>
        <taxon>Neobatrachia</taxon>
        <taxon>Ranoidea</taxon>
        <taxon>Ranidae</taxon>
        <taxon>Staurois</taxon>
    </lineage>
</organism>
<evidence type="ECO:0000256" key="1">
    <source>
        <dbReference type="SAM" id="MobiDB-lite"/>
    </source>
</evidence>
<name>A0ABN9H1S8_9NEOB</name>
<proteinExistence type="predicted"/>
<feature type="region of interest" description="Disordered" evidence="1">
    <location>
        <begin position="68"/>
        <end position="176"/>
    </location>
</feature>
<dbReference type="EMBL" id="CATNWA010019714">
    <property type="protein sequence ID" value="CAI9614617.1"/>
    <property type="molecule type" value="Genomic_DNA"/>
</dbReference>